<evidence type="ECO:0000313" key="1">
    <source>
        <dbReference type="EMBL" id="WNH13855.1"/>
    </source>
</evidence>
<sequence>MDKSNVLSNKPIIKAHPVTGAIVTYFENTEGETFGKVRVDQRAPVINNGFMSFANRSAFITLNELDAKAMEAILIEDAPYPIEGKVVVTESLEPFYEGQEPKRKGTEGEIITHLGAPVYRKTNYVFDLEATDILLVSDRDGVTVSKSAESLAEFSEQVIEQELVM</sequence>
<gene>
    <name evidence="1" type="ORF">RHP49_06250</name>
</gene>
<keyword evidence="2" id="KW-1185">Reference proteome</keyword>
<name>A0ABY9Y6I5_9FLAO</name>
<organism evidence="1 2">
    <name type="scientific">Thalassobellus suaedae</name>
    <dbReference type="NCBI Taxonomy" id="3074124"/>
    <lineage>
        <taxon>Bacteria</taxon>
        <taxon>Pseudomonadati</taxon>
        <taxon>Bacteroidota</taxon>
        <taxon>Flavobacteriia</taxon>
        <taxon>Flavobacteriales</taxon>
        <taxon>Flavobacteriaceae</taxon>
        <taxon>Thalassobellus</taxon>
    </lineage>
</organism>
<accession>A0ABY9Y6I5</accession>
<dbReference type="Proteomes" id="UP001303407">
    <property type="component" value="Chromosome"/>
</dbReference>
<protein>
    <submittedName>
        <fullName evidence="1">Uncharacterized protein</fullName>
    </submittedName>
</protein>
<proteinExistence type="predicted"/>
<reference evidence="1 2" key="1">
    <citation type="submission" date="2023-09" db="EMBL/GenBank/DDBJ databases">
        <title>Thalassobella suaedae gen. nov., sp. nov., a marine bacterium of the family Flavobacteriaceae isolated from a halophyte Suaeda japonica.</title>
        <authorList>
            <person name="Lee S.Y."/>
            <person name="Hwang C.Y."/>
        </authorList>
    </citation>
    <scope>NUCLEOTIDE SEQUENCE [LARGE SCALE GENOMIC DNA]</scope>
    <source>
        <strain evidence="1 2">HL-DH10</strain>
    </source>
</reference>
<dbReference type="EMBL" id="CP134536">
    <property type="protein sequence ID" value="WNH13855.1"/>
    <property type="molecule type" value="Genomic_DNA"/>
</dbReference>
<dbReference type="RefSeq" id="WP_415863843.1">
    <property type="nucleotide sequence ID" value="NZ_CP134536.1"/>
</dbReference>
<evidence type="ECO:0000313" key="2">
    <source>
        <dbReference type="Proteomes" id="UP001303407"/>
    </source>
</evidence>